<dbReference type="CDD" id="cd05403">
    <property type="entry name" value="NT_KNTase_like"/>
    <property type="match status" value="1"/>
</dbReference>
<keyword evidence="7" id="KW-0067">ATP-binding</keyword>
<evidence type="ECO:0000256" key="4">
    <source>
        <dbReference type="ARBA" id="ARBA00022695"/>
    </source>
</evidence>
<evidence type="ECO:0000256" key="7">
    <source>
        <dbReference type="ARBA" id="ARBA00022840"/>
    </source>
</evidence>
<keyword evidence="8" id="KW-0460">Magnesium</keyword>
<keyword evidence="6" id="KW-0547">Nucleotide-binding</keyword>
<gene>
    <name evidence="11" type="ORF">Y919_11805</name>
</gene>
<comment type="caution">
    <text evidence="11">The sequence shown here is derived from an EMBL/GenBank/DDBJ whole genome shotgun (WGS) entry which is preliminary data.</text>
</comment>
<name>A0A096BF37_9FIRM</name>
<comment type="similarity">
    <text evidence="9">Belongs to the MntA antitoxin family.</text>
</comment>
<dbReference type="Proteomes" id="UP000029622">
    <property type="component" value="Unassembled WGS sequence"/>
</dbReference>
<dbReference type="InterPro" id="IPR043519">
    <property type="entry name" value="NT_sf"/>
</dbReference>
<evidence type="ECO:0000256" key="9">
    <source>
        <dbReference type="ARBA" id="ARBA00038276"/>
    </source>
</evidence>
<organism evidence="11 12">
    <name type="scientific">Caloranaerobacter azorensis H53214</name>
    <dbReference type="NCBI Taxonomy" id="1156417"/>
    <lineage>
        <taxon>Bacteria</taxon>
        <taxon>Bacillati</taxon>
        <taxon>Bacillota</taxon>
        <taxon>Tissierellia</taxon>
        <taxon>Tissierellales</taxon>
        <taxon>Thermohalobacteraceae</taxon>
        <taxon>Caloranaerobacter</taxon>
    </lineage>
</organism>
<dbReference type="SUPFAM" id="SSF81301">
    <property type="entry name" value="Nucleotidyltransferase"/>
    <property type="match status" value="1"/>
</dbReference>
<dbReference type="EMBL" id="AZTB01000100">
    <property type="protein sequence ID" value="KGG79472.1"/>
    <property type="molecule type" value="Genomic_DNA"/>
</dbReference>
<evidence type="ECO:0000313" key="11">
    <source>
        <dbReference type="EMBL" id="KGG79472.1"/>
    </source>
</evidence>
<keyword evidence="2" id="KW-1277">Toxin-antitoxin system</keyword>
<comment type="cofactor">
    <cofactor evidence="1">
        <name>Mg(2+)</name>
        <dbReference type="ChEBI" id="CHEBI:18420"/>
    </cofactor>
</comment>
<evidence type="ECO:0000256" key="5">
    <source>
        <dbReference type="ARBA" id="ARBA00022723"/>
    </source>
</evidence>
<keyword evidence="3 11" id="KW-0808">Transferase</keyword>
<reference evidence="11 12" key="1">
    <citation type="submission" date="2013-12" db="EMBL/GenBank/DDBJ databases">
        <title>Draft genome sequence of Caloranaerobacter sp. H53214.</title>
        <authorList>
            <person name="Jiang L.J."/>
            <person name="Shao Z.Z."/>
            <person name="Long M.N."/>
        </authorList>
    </citation>
    <scope>NUCLEOTIDE SEQUENCE [LARGE SCALE GENOMIC DNA]</scope>
    <source>
        <strain evidence="11 12">H53214</strain>
    </source>
</reference>
<sequence length="96" mass="11270">MVSKAIIEKKLKSNKEYLIEKYHVKRIGIFGSYARGEQTECSDVDILVEFSRPIGWEFIDLKYYLEDLLNMKVDLVTVNALKPQIKDKILKEVVYQ</sequence>
<dbReference type="GO" id="GO:0005524">
    <property type="term" value="F:ATP binding"/>
    <property type="evidence" value="ECO:0007669"/>
    <property type="project" value="UniProtKB-KW"/>
</dbReference>
<protein>
    <submittedName>
        <fullName evidence="11">Nucleotidyltransferase</fullName>
    </submittedName>
</protein>
<evidence type="ECO:0000256" key="3">
    <source>
        <dbReference type="ARBA" id="ARBA00022679"/>
    </source>
</evidence>
<dbReference type="PANTHER" id="PTHR33571">
    <property type="entry name" value="SSL8005 PROTEIN"/>
    <property type="match status" value="1"/>
</dbReference>
<evidence type="ECO:0000256" key="2">
    <source>
        <dbReference type="ARBA" id="ARBA00022649"/>
    </source>
</evidence>
<dbReference type="Gene3D" id="3.30.460.10">
    <property type="entry name" value="Beta Polymerase, domain 2"/>
    <property type="match status" value="1"/>
</dbReference>
<keyword evidence="5" id="KW-0479">Metal-binding</keyword>
<evidence type="ECO:0000313" key="12">
    <source>
        <dbReference type="Proteomes" id="UP000029622"/>
    </source>
</evidence>
<dbReference type="GO" id="GO:0046872">
    <property type="term" value="F:metal ion binding"/>
    <property type="evidence" value="ECO:0007669"/>
    <property type="project" value="UniProtKB-KW"/>
</dbReference>
<dbReference type="PANTHER" id="PTHR33571:SF14">
    <property type="entry name" value="PROTEIN ADENYLYLTRANSFERASE MJ0435-RELATED"/>
    <property type="match status" value="1"/>
</dbReference>
<feature type="domain" description="Polymerase nucleotidyl transferase" evidence="10">
    <location>
        <begin position="15"/>
        <end position="95"/>
    </location>
</feature>
<dbReference type="InterPro" id="IPR052038">
    <property type="entry name" value="Type-VII_TA_antitoxin"/>
</dbReference>
<dbReference type="AlphaFoldDB" id="A0A096BF37"/>
<evidence type="ECO:0000256" key="6">
    <source>
        <dbReference type="ARBA" id="ARBA00022741"/>
    </source>
</evidence>
<dbReference type="Pfam" id="PF01909">
    <property type="entry name" value="NTP_transf_2"/>
    <property type="match status" value="1"/>
</dbReference>
<evidence type="ECO:0000256" key="1">
    <source>
        <dbReference type="ARBA" id="ARBA00001946"/>
    </source>
</evidence>
<evidence type="ECO:0000259" key="10">
    <source>
        <dbReference type="Pfam" id="PF01909"/>
    </source>
</evidence>
<evidence type="ECO:0000256" key="8">
    <source>
        <dbReference type="ARBA" id="ARBA00022842"/>
    </source>
</evidence>
<keyword evidence="4" id="KW-0548">Nucleotidyltransferase</keyword>
<dbReference type="RefSeq" id="WP_035165070.1">
    <property type="nucleotide sequence ID" value="NZ_AZTB01000100.1"/>
</dbReference>
<accession>A0A096BF37</accession>
<proteinExistence type="inferred from homology"/>
<dbReference type="InterPro" id="IPR002934">
    <property type="entry name" value="Polymerase_NTP_transf_dom"/>
</dbReference>
<dbReference type="GO" id="GO:0016779">
    <property type="term" value="F:nucleotidyltransferase activity"/>
    <property type="evidence" value="ECO:0007669"/>
    <property type="project" value="UniProtKB-KW"/>
</dbReference>
<dbReference type="STRING" id="1156417.Y919_11805"/>